<dbReference type="SUPFAM" id="SSF63380">
    <property type="entry name" value="Riboflavin synthase domain-like"/>
    <property type="match status" value="1"/>
</dbReference>
<evidence type="ECO:0000256" key="6">
    <source>
        <dbReference type="ARBA" id="ARBA00023002"/>
    </source>
</evidence>
<dbReference type="EMBL" id="JARJLM010000439">
    <property type="protein sequence ID" value="MDF3836458.1"/>
    <property type="molecule type" value="Genomic_DNA"/>
</dbReference>
<dbReference type="CDD" id="cd06214">
    <property type="entry name" value="PA_degradation_oxidoreductase_like"/>
    <property type="match status" value="1"/>
</dbReference>
<dbReference type="Pfam" id="PF00970">
    <property type="entry name" value="FAD_binding_6"/>
    <property type="match status" value="1"/>
</dbReference>
<feature type="domain" description="2Fe-2S ferredoxin-type" evidence="10">
    <location>
        <begin position="254"/>
        <end position="342"/>
    </location>
</feature>
<evidence type="ECO:0000259" key="10">
    <source>
        <dbReference type="PROSITE" id="PS51085"/>
    </source>
</evidence>
<evidence type="ECO:0000256" key="9">
    <source>
        <dbReference type="ARBA" id="ARBA00034078"/>
    </source>
</evidence>
<dbReference type="InterPro" id="IPR001041">
    <property type="entry name" value="2Fe-2S_ferredoxin-type"/>
</dbReference>
<dbReference type="CDD" id="cd00207">
    <property type="entry name" value="fer2"/>
    <property type="match status" value="1"/>
</dbReference>
<evidence type="ECO:0000256" key="5">
    <source>
        <dbReference type="ARBA" id="ARBA00022827"/>
    </source>
</evidence>
<organism evidence="12 13">
    <name type="scientific">Cupriavidus basilensis</name>
    <dbReference type="NCBI Taxonomy" id="68895"/>
    <lineage>
        <taxon>Bacteria</taxon>
        <taxon>Pseudomonadati</taxon>
        <taxon>Pseudomonadota</taxon>
        <taxon>Betaproteobacteria</taxon>
        <taxon>Burkholderiales</taxon>
        <taxon>Burkholderiaceae</taxon>
        <taxon>Cupriavidus</taxon>
    </lineage>
</organism>
<feature type="domain" description="FAD-binding FR-type" evidence="11">
    <location>
        <begin position="1"/>
        <end position="106"/>
    </location>
</feature>
<reference evidence="12 13" key="1">
    <citation type="submission" date="2023-03" db="EMBL/GenBank/DDBJ databases">
        <title>Draft assemblies of triclosan tolerant bacteria isolated from returned activated sludge.</title>
        <authorList>
            <person name="Van Hamelsveld S."/>
        </authorList>
    </citation>
    <scope>NUCLEOTIDE SEQUENCE [LARGE SCALE GENOMIC DNA]</scope>
    <source>
        <strain evidence="12 13">GW210010_S58</strain>
    </source>
</reference>
<dbReference type="RefSeq" id="WP_276266926.1">
    <property type="nucleotide sequence ID" value="NZ_JARJLM010000439.1"/>
</dbReference>
<keyword evidence="7" id="KW-0408">Iron</keyword>
<evidence type="ECO:0000313" key="12">
    <source>
        <dbReference type="EMBL" id="MDF3836458.1"/>
    </source>
</evidence>
<dbReference type="SUPFAM" id="SSF54292">
    <property type="entry name" value="2Fe-2S ferredoxin-like"/>
    <property type="match status" value="1"/>
</dbReference>
<dbReference type="InterPro" id="IPR050415">
    <property type="entry name" value="MRET"/>
</dbReference>
<evidence type="ECO:0000259" key="11">
    <source>
        <dbReference type="PROSITE" id="PS51384"/>
    </source>
</evidence>
<keyword evidence="8" id="KW-0411">Iron-sulfur</keyword>
<dbReference type="SUPFAM" id="SSF52343">
    <property type="entry name" value="Ferredoxin reductase-like, C-terminal NADP-linked domain"/>
    <property type="match status" value="1"/>
</dbReference>
<evidence type="ECO:0000256" key="3">
    <source>
        <dbReference type="ARBA" id="ARBA00022714"/>
    </source>
</evidence>
<dbReference type="Gene3D" id="3.10.20.30">
    <property type="match status" value="1"/>
</dbReference>
<gene>
    <name evidence="12" type="ORF">P3W85_26410</name>
</gene>
<dbReference type="Gene3D" id="2.40.30.10">
    <property type="entry name" value="Translation factors"/>
    <property type="match status" value="1"/>
</dbReference>
<evidence type="ECO:0000256" key="8">
    <source>
        <dbReference type="ARBA" id="ARBA00023014"/>
    </source>
</evidence>
<dbReference type="PROSITE" id="PS51085">
    <property type="entry name" value="2FE2S_FER_2"/>
    <property type="match status" value="1"/>
</dbReference>
<evidence type="ECO:0000256" key="1">
    <source>
        <dbReference type="ARBA" id="ARBA00001974"/>
    </source>
</evidence>
<keyword evidence="13" id="KW-1185">Reference proteome</keyword>
<dbReference type="InterPro" id="IPR001709">
    <property type="entry name" value="Flavoprot_Pyr_Nucl_cyt_Rdtase"/>
</dbReference>
<evidence type="ECO:0000256" key="7">
    <source>
        <dbReference type="ARBA" id="ARBA00023004"/>
    </source>
</evidence>
<dbReference type="InterPro" id="IPR006058">
    <property type="entry name" value="2Fe2S_fd_BS"/>
</dbReference>
<keyword evidence="2" id="KW-0285">Flavoprotein</keyword>
<dbReference type="InterPro" id="IPR039261">
    <property type="entry name" value="FNR_nucleotide-bd"/>
</dbReference>
<evidence type="ECO:0000313" key="13">
    <source>
        <dbReference type="Proteomes" id="UP001216674"/>
    </source>
</evidence>
<dbReference type="InterPro" id="IPR012675">
    <property type="entry name" value="Beta-grasp_dom_sf"/>
</dbReference>
<keyword evidence="6" id="KW-0560">Oxidoreductase</keyword>
<keyword evidence="4" id="KW-0479">Metal-binding</keyword>
<dbReference type="PROSITE" id="PS51384">
    <property type="entry name" value="FAD_FR"/>
    <property type="match status" value="1"/>
</dbReference>
<proteinExistence type="predicted"/>
<dbReference type="PANTHER" id="PTHR47354">
    <property type="entry name" value="NADH OXIDOREDUCTASE HCR"/>
    <property type="match status" value="1"/>
</dbReference>
<sequence length="342" mass="35923">MQFHNLTVAQVTGETADARSYTLAVPDALQQSFAYRAGQHLTFRVNMEGEILQRSYSLSSSPEAGGLPVVTVKHIPGGRVSGWFHAHVRAGTQLEVSAPAGRFVCDDSDAPLFFCAAGSGITPVLSMIRSALVCTKRGMTLFYANRDAAGTIFGREIASLARDHPERLTVHMHYDDAAGFPGRGNIAALLSPVAHCQLYLCGPGPFMQTVVEAAEAAGVARGRVHLERFDAAAQQPGAAAASPSSQAGTDACDASVTIGGALHVVRVAGGQSLLHAALASGVDAPYACEEGYCGSCAAKCIDGAVVHERNDVFNADELAAGWILTCQARPRRERPVAITYDV</sequence>
<dbReference type="PRINTS" id="PR00409">
    <property type="entry name" value="PHDIOXRDTASE"/>
</dbReference>
<keyword evidence="3" id="KW-0001">2Fe-2S</keyword>
<dbReference type="PANTHER" id="PTHR47354:SF8">
    <property type="entry name" value="1,2-PHENYLACETYL-COA EPOXIDASE, SUBUNIT E"/>
    <property type="match status" value="1"/>
</dbReference>
<dbReference type="InterPro" id="IPR017938">
    <property type="entry name" value="Riboflavin_synthase-like_b-brl"/>
</dbReference>
<evidence type="ECO:0000256" key="4">
    <source>
        <dbReference type="ARBA" id="ARBA00022723"/>
    </source>
</evidence>
<protein>
    <submittedName>
        <fullName evidence="12">Ferredoxin--NADP reductase</fullName>
    </submittedName>
</protein>
<comment type="cofactor">
    <cofactor evidence="9">
        <name>[2Fe-2S] cluster</name>
        <dbReference type="ChEBI" id="CHEBI:190135"/>
    </cofactor>
</comment>
<name>A0ABT6AVS1_9BURK</name>
<accession>A0ABT6AVS1</accession>
<evidence type="ECO:0000256" key="2">
    <source>
        <dbReference type="ARBA" id="ARBA00022630"/>
    </source>
</evidence>
<dbReference type="PROSITE" id="PS00197">
    <property type="entry name" value="2FE2S_FER_1"/>
    <property type="match status" value="1"/>
</dbReference>
<keyword evidence="5" id="KW-0274">FAD</keyword>
<dbReference type="Gene3D" id="3.40.50.80">
    <property type="entry name" value="Nucleotide-binding domain of ferredoxin-NADP reductase (FNR) module"/>
    <property type="match status" value="1"/>
</dbReference>
<dbReference type="Proteomes" id="UP001216674">
    <property type="component" value="Unassembled WGS sequence"/>
</dbReference>
<dbReference type="Pfam" id="PF00111">
    <property type="entry name" value="Fer2"/>
    <property type="match status" value="1"/>
</dbReference>
<dbReference type="InterPro" id="IPR001433">
    <property type="entry name" value="OxRdtase_FAD/NAD-bd"/>
</dbReference>
<comment type="cofactor">
    <cofactor evidence="1">
        <name>FAD</name>
        <dbReference type="ChEBI" id="CHEBI:57692"/>
    </cofactor>
</comment>
<dbReference type="InterPro" id="IPR036010">
    <property type="entry name" value="2Fe-2S_ferredoxin-like_sf"/>
</dbReference>
<dbReference type="Pfam" id="PF00175">
    <property type="entry name" value="NAD_binding_1"/>
    <property type="match status" value="1"/>
</dbReference>
<dbReference type="PRINTS" id="PR00371">
    <property type="entry name" value="FPNCR"/>
</dbReference>
<comment type="caution">
    <text evidence="12">The sequence shown here is derived from an EMBL/GenBank/DDBJ whole genome shotgun (WGS) entry which is preliminary data.</text>
</comment>
<dbReference type="InterPro" id="IPR008333">
    <property type="entry name" value="Cbr1-like_FAD-bd_dom"/>
</dbReference>
<dbReference type="InterPro" id="IPR017927">
    <property type="entry name" value="FAD-bd_FR_type"/>
</dbReference>